<evidence type="ECO:0000313" key="1">
    <source>
        <dbReference type="EMBL" id="ADQ53881.1"/>
    </source>
</evidence>
<keyword evidence="1" id="KW-0489">Methyltransferase</keyword>
<accession>E5G5F4</accession>
<dbReference type="GO" id="GO:0008168">
    <property type="term" value="F:methyltransferase activity"/>
    <property type="evidence" value="ECO:0007669"/>
    <property type="project" value="UniProtKB-KW"/>
</dbReference>
<geneLocation type="plasmid" evidence="1">
    <name>pVH1</name>
</geneLocation>
<protein>
    <submittedName>
        <fullName evidence="1">Methyltransferase type 12</fullName>
    </submittedName>
</protein>
<sequence length="65" mass="6932">MLVKSSFVAPSPPAAKTFSRSGTQIQSGSSRFFSIPVNSHSGVVLKTLAKFIKLFPLGSLTPRSH</sequence>
<dbReference type="EMBL" id="HM752245">
    <property type="protein sequence ID" value="ADQ53881.1"/>
    <property type="molecule type" value="Genomic_DNA"/>
</dbReference>
<reference evidence="1" key="1">
    <citation type="submission" date="2010-07" db="EMBL/GenBank/DDBJ databases">
        <title>Gene structure and function analysis of the virulence-related plasmid pVH1 from Vibrio harveyi VIB645.</title>
        <authorList>
            <person name="Hou X."/>
            <person name="Sun J."/>
            <person name="Sun B."/>
            <person name="Liu J."/>
            <person name="Zhang X."/>
        </authorList>
    </citation>
    <scope>NUCLEOTIDE SEQUENCE</scope>
    <source>
        <strain evidence="1">VIB645</strain>
        <plasmid evidence="1">pVH1</plasmid>
    </source>
</reference>
<organism evidence="1">
    <name type="scientific">Vibrio harveyi</name>
    <name type="common">Beneckea harveyi</name>
    <dbReference type="NCBI Taxonomy" id="669"/>
    <lineage>
        <taxon>Bacteria</taxon>
        <taxon>Pseudomonadati</taxon>
        <taxon>Pseudomonadota</taxon>
        <taxon>Gammaproteobacteria</taxon>
        <taxon>Vibrionales</taxon>
        <taxon>Vibrionaceae</taxon>
        <taxon>Vibrio</taxon>
    </lineage>
</organism>
<proteinExistence type="predicted"/>
<keyword evidence="1" id="KW-0808">Transferase</keyword>
<dbReference type="GO" id="GO:0032259">
    <property type="term" value="P:methylation"/>
    <property type="evidence" value="ECO:0007669"/>
    <property type="project" value="UniProtKB-KW"/>
</dbReference>
<dbReference type="AlphaFoldDB" id="E5G5F4"/>
<name>E5G5F4_VIBHA</name>
<keyword evidence="1" id="KW-0614">Plasmid</keyword>